<dbReference type="AlphaFoldDB" id="A0A6I0ZC76"/>
<evidence type="ECO:0000256" key="1">
    <source>
        <dbReference type="SAM" id="Phobius"/>
    </source>
</evidence>
<organism evidence="2 3">
    <name type="scientific">Phocaeicola vulgatus</name>
    <name type="common">Bacteroides vulgatus</name>
    <dbReference type="NCBI Taxonomy" id="821"/>
    <lineage>
        <taxon>Bacteria</taxon>
        <taxon>Pseudomonadati</taxon>
        <taxon>Bacteroidota</taxon>
        <taxon>Bacteroidia</taxon>
        <taxon>Bacteroidales</taxon>
        <taxon>Bacteroidaceae</taxon>
        <taxon>Phocaeicola</taxon>
    </lineage>
</organism>
<keyword evidence="1" id="KW-0472">Membrane</keyword>
<evidence type="ECO:0000313" key="3">
    <source>
        <dbReference type="Proteomes" id="UP000468344"/>
    </source>
</evidence>
<sequence length="60" mass="6872">MQPLFILVICIIAISVIVIAMLRTRLKNKSKELAKKLNHISAYSEKSNYEQARERLSALN</sequence>
<proteinExistence type="predicted"/>
<name>A0A6I0ZC76_PHOVU</name>
<keyword evidence="1" id="KW-1133">Transmembrane helix</keyword>
<feature type="transmembrane region" description="Helical" evidence="1">
    <location>
        <begin position="6"/>
        <end position="26"/>
    </location>
</feature>
<reference evidence="2 3" key="1">
    <citation type="journal article" date="2019" name="Nat. Med.">
        <title>A library of human gut bacterial isolates paired with longitudinal multiomics data enables mechanistic microbiome research.</title>
        <authorList>
            <person name="Poyet M."/>
            <person name="Groussin M."/>
            <person name="Gibbons S.M."/>
            <person name="Avila-Pacheco J."/>
            <person name="Jiang X."/>
            <person name="Kearney S.M."/>
            <person name="Perrotta A.R."/>
            <person name="Berdy B."/>
            <person name="Zhao S."/>
            <person name="Lieberman T.D."/>
            <person name="Swanson P.K."/>
            <person name="Smith M."/>
            <person name="Roesemann S."/>
            <person name="Alexander J.E."/>
            <person name="Rich S.A."/>
            <person name="Livny J."/>
            <person name="Vlamakis H."/>
            <person name="Clish C."/>
            <person name="Bullock K."/>
            <person name="Deik A."/>
            <person name="Scott J."/>
            <person name="Pierce K.A."/>
            <person name="Xavier R.J."/>
            <person name="Alm E.J."/>
        </authorList>
    </citation>
    <scope>NUCLEOTIDE SEQUENCE [LARGE SCALE GENOMIC DNA]</scope>
    <source>
        <strain evidence="2 3">BIOML-A140</strain>
    </source>
</reference>
<dbReference type="Proteomes" id="UP000468344">
    <property type="component" value="Unassembled WGS sequence"/>
</dbReference>
<feature type="non-terminal residue" evidence="2">
    <location>
        <position position="60"/>
    </location>
</feature>
<evidence type="ECO:0000313" key="2">
    <source>
        <dbReference type="EMBL" id="KAB6470081.1"/>
    </source>
</evidence>
<protein>
    <submittedName>
        <fullName evidence="2">Uncharacterized protein</fullName>
    </submittedName>
</protein>
<gene>
    <name evidence="2" type="ORF">GAZ06_23085</name>
</gene>
<keyword evidence="1" id="KW-0812">Transmembrane</keyword>
<dbReference type="EMBL" id="WDBY01000084">
    <property type="protein sequence ID" value="KAB6470081.1"/>
    <property type="molecule type" value="Genomic_DNA"/>
</dbReference>
<comment type="caution">
    <text evidence="2">The sequence shown here is derived from an EMBL/GenBank/DDBJ whole genome shotgun (WGS) entry which is preliminary data.</text>
</comment>
<accession>A0A6I0ZC76</accession>